<dbReference type="InterPro" id="IPR035965">
    <property type="entry name" value="PAS-like_dom_sf"/>
</dbReference>
<dbReference type="PROSITE" id="PS50883">
    <property type="entry name" value="EAL"/>
    <property type="match status" value="1"/>
</dbReference>
<dbReference type="Gene3D" id="3.30.70.270">
    <property type="match status" value="1"/>
</dbReference>
<evidence type="ECO:0000259" key="2">
    <source>
        <dbReference type="PROSITE" id="PS50113"/>
    </source>
</evidence>
<evidence type="ECO:0000259" key="4">
    <source>
        <dbReference type="PROSITE" id="PS50887"/>
    </source>
</evidence>
<dbReference type="InterPro" id="IPR000160">
    <property type="entry name" value="GGDEF_dom"/>
</dbReference>
<dbReference type="NCBIfam" id="TIGR00229">
    <property type="entry name" value="sensory_box"/>
    <property type="match status" value="1"/>
</dbReference>
<dbReference type="SMART" id="SM00091">
    <property type="entry name" value="PAS"/>
    <property type="match status" value="1"/>
</dbReference>
<dbReference type="InterPro" id="IPR035919">
    <property type="entry name" value="EAL_sf"/>
</dbReference>
<dbReference type="SUPFAM" id="SSF55073">
    <property type="entry name" value="Nucleotide cyclase"/>
    <property type="match status" value="1"/>
</dbReference>
<dbReference type="InterPro" id="IPR029787">
    <property type="entry name" value="Nucleotide_cyclase"/>
</dbReference>
<dbReference type="Proteomes" id="UP000182409">
    <property type="component" value="Unassembled WGS sequence"/>
</dbReference>
<sequence>MPPSQDELRHQALIFAAVQTIGDGLILVDRENRIIYINPAAERLTGWFLQDASGKPLGVVFRIINAITKEPDWNPVLPTMEDDQQYLLLPNSLLLRKDGTEVVVEDSVNPIHDAAGEVIGATIVFRDVEKNRAILLQVLARAQRDPLTNLPNRAFFEETLNKLDPKEDHYALLYLDLDNFKAVNDTWGHLTGDVILGVLARRLRETAPTTSTVCRWGGDEFAVLLRNIRNSEEANGVLVALQAALAEPIALQAATIRINVSIGVALSSKGSVAGLLGVADHAMYHAKRADKERAARSDISGSPAFRRNFVHPPPTPSTFTETDMILHFQPIVDLATGRITGAEALARTRDTATLPADLITNAERNGTIIGLGQAVLRGGLRQQAEWRKAGHEDLCMSVNVSAIELLNPSCLHHLDRILEEESYIPGRVIIELTESSSLHTEQQSSLIKAMARRDLQIAIDDFGVGYSNLNYLRRLPISILKIDRDFLREMPDSDQDASLVRAMIALARSLKRSVIAEGVETEAQRKLLQEMRCAKGQGFLFSPAVPPDRFLTLLRSPPQTQT</sequence>
<reference evidence="5 6" key="1">
    <citation type="submission" date="2016-10" db="EMBL/GenBank/DDBJ databases">
        <authorList>
            <person name="de Groot N.N."/>
        </authorList>
    </citation>
    <scope>NUCLEOTIDE SEQUENCE [LARGE SCALE GENOMIC DNA]</scope>
    <source>
        <strain evidence="5 6">AB35.6</strain>
    </source>
</reference>
<feature type="domain" description="GGDEF" evidence="4">
    <location>
        <begin position="168"/>
        <end position="299"/>
    </location>
</feature>
<dbReference type="InterPro" id="IPR001633">
    <property type="entry name" value="EAL_dom"/>
</dbReference>
<dbReference type="OrthoDB" id="101222at2"/>
<proteinExistence type="predicted"/>
<dbReference type="CDD" id="cd01948">
    <property type="entry name" value="EAL"/>
    <property type="match status" value="1"/>
</dbReference>
<dbReference type="InterPro" id="IPR013767">
    <property type="entry name" value="PAS_fold"/>
</dbReference>
<dbReference type="PANTHER" id="PTHR44757:SF2">
    <property type="entry name" value="BIOFILM ARCHITECTURE MAINTENANCE PROTEIN MBAA"/>
    <property type="match status" value="1"/>
</dbReference>
<dbReference type="NCBIfam" id="TIGR00254">
    <property type="entry name" value="GGDEF"/>
    <property type="match status" value="1"/>
</dbReference>
<dbReference type="EMBL" id="FNSD01000001">
    <property type="protein sequence ID" value="SEB52037.1"/>
    <property type="molecule type" value="Genomic_DNA"/>
</dbReference>
<dbReference type="SMART" id="SM00267">
    <property type="entry name" value="GGDEF"/>
    <property type="match status" value="1"/>
</dbReference>
<feature type="domain" description="PAC" evidence="2">
    <location>
        <begin position="88"/>
        <end position="140"/>
    </location>
</feature>
<dbReference type="PROSITE" id="PS50112">
    <property type="entry name" value="PAS"/>
    <property type="match status" value="1"/>
</dbReference>
<feature type="domain" description="EAL" evidence="3">
    <location>
        <begin position="308"/>
        <end position="558"/>
    </location>
</feature>
<dbReference type="Pfam" id="PF00989">
    <property type="entry name" value="PAS"/>
    <property type="match status" value="1"/>
</dbReference>
<dbReference type="Pfam" id="PF00990">
    <property type="entry name" value="GGDEF"/>
    <property type="match status" value="1"/>
</dbReference>
<dbReference type="CDD" id="cd00130">
    <property type="entry name" value="PAS"/>
    <property type="match status" value="1"/>
</dbReference>
<evidence type="ECO:0000313" key="5">
    <source>
        <dbReference type="EMBL" id="SEB52037.1"/>
    </source>
</evidence>
<evidence type="ECO:0000259" key="3">
    <source>
        <dbReference type="PROSITE" id="PS50883"/>
    </source>
</evidence>
<evidence type="ECO:0000259" key="1">
    <source>
        <dbReference type="PROSITE" id="PS50112"/>
    </source>
</evidence>
<name>A0A1H4K0T1_9BACT</name>
<dbReference type="GO" id="GO:0006355">
    <property type="term" value="P:regulation of DNA-templated transcription"/>
    <property type="evidence" value="ECO:0007669"/>
    <property type="project" value="InterPro"/>
</dbReference>
<dbReference type="RefSeq" id="WP_083350328.1">
    <property type="nucleotide sequence ID" value="NZ_FNSD01000001.1"/>
</dbReference>
<dbReference type="InterPro" id="IPR043128">
    <property type="entry name" value="Rev_trsase/Diguanyl_cyclase"/>
</dbReference>
<dbReference type="AlphaFoldDB" id="A0A1H4K0T1"/>
<accession>A0A1H4K0T1</accession>
<dbReference type="InterPro" id="IPR000700">
    <property type="entry name" value="PAS-assoc_C"/>
</dbReference>
<gene>
    <name evidence="5" type="ORF">SAMN05443244_0934</name>
</gene>
<dbReference type="SMART" id="SM00052">
    <property type="entry name" value="EAL"/>
    <property type="match status" value="1"/>
</dbReference>
<dbReference type="CDD" id="cd01949">
    <property type="entry name" value="GGDEF"/>
    <property type="match status" value="1"/>
</dbReference>
<dbReference type="SUPFAM" id="SSF141868">
    <property type="entry name" value="EAL domain-like"/>
    <property type="match status" value="1"/>
</dbReference>
<dbReference type="Gene3D" id="3.20.20.450">
    <property type="entry name" value="EAL domain"/>
    <property type="match status" value="1"/>
</dbReference>
<dbReference type="PROSITE" id="PS50113">
    <property type="entry name" value="PAC"/>
    <property type="match status" value="1"/>
</dbReference>
<protein>
    <submittedName>
        <fullName evidence="5">PAS domain S-box-containing protein/diguanylate cyclase (GGDEF) domain-containing protein</fullName>
    </submittedName>
</protein>
<evidence type="ECO:0000313" key="6">
    <source>
        <dbReference type="Proteomes" id="UP000182409"/>
    </source>
</evidence>
<dbReference type="Pfam" id="PF00563">
    <property type="entry name" value="EAL"/>
    <property type="match status" value="1"/>
</dbReference>
<feature type="domain" description="PAS" evidence="1">
    <location>
        <begin position="10"/>
        <end position="65"/>
    </location>
</feature>
<dbReference type="PANTHER" id="PTHR44757">
    <property type="entry name" value="DIGUANYLATE CYCLASE DGCP"/>
    <property type="match status" value="1"/>
</dbReference>
<dbReference type="Gene3D" id="3.30.450.20">
    <property type="entry name" value="PAS domain"/>
    <property type="match status" value="1"/>
</dbReference>
<dbReference type="InterPro" id="IPR000014">
    <property type="entry name" value="PAS"/>
</dbReference>
<organism evidence="5 6">
    <name type="scientific">Terriglobus roseus</name>
    <dbReference type="NCBI Taxonomy" id="392734"/>
    <lineage>
        <taxon>Bacteria</taxon>
        <taxon>Pseudomonadati</taxon>
        <taxon>Acidobacteriota</taxon>
        <taxon>Terriglobia</taxon>
        <taxon>Terriglobales</taxon>
        <taxon>Acidobacteriaceae</taxon>
        <taxon>Terriglobus</taxon>
    </lineage>
</organism>
<dbReference type="InterPro" id="IPR052155">
    <property type="entry name" value="Biofilm_reg_signaling"/>
</dbReference>
<dbReference type="PROSITE" id="PS50887">
    <property type="entry name" value="GGDEF"/>
    <property type="match status" value="1"/>
</dbReference>
<dbReference type="SUPFAM" id="SSF55785">
    <property type="entry name" value="PYP-like sensor domain (PAS domain)"/>
    <property type="match status" value="1"/>
</dbReference>